<dbReference type="InterPro" id="IPR002347">
    <property type="entry name" value="SDR_fam"/>
</dbReference>
<dbReference type="AlphaFoldDB" id="A0A1A6A604"/>
<evidence type="ECO:0000313" key="3">
    <source>
        <dbReference type="EMBL" id="OBR85486.1"/>
    </source>
</evidence>
<dbReference type="OrthoDB" id="1888931at2759"/>
<gene>
    <name evidence="3" type="ORF">I303_04822</name>
</gene>
<dbReference type="Pfam" id="PF13561">
    <property type="entry name" value="adh_short_C2"/>
    <property type="match status" value="1"/>
</dbReference>
<reference evidence="3" key="1">
    <citation type="submission" date="2013-07" db="EMBL/GenBank/DDBJ databases">
        <title>The Genome Sequence of Cryptococcus dejecticola CBS10117.</title>
        <authorList>
            <consortium name="The Broad Institute Genome Sequencing Platform"/>
            <person name="Cuomo C."/>
            <person name="Litvintseva A."/>
            <person name="Chen Y."/>
            <person name="Heitman J."/>
            <person name="Sun S."/>
            <person name="Springer D."/>
            <person name="Dromer F."/>
            <person name="Young S.K."/>
            <person name="Zeng Q."/>
            <person name="Gargeya S."/>
            <person name="Fitzgerald M."/>
            <person name="Abouelleil A."/>
            <person name="Alvarado L."/>
            <person name="Berlin A.M."/>
            <person name="Chapman S.B."/>
            <person name="Dewar J."/>
            <person name="Goldberg J."/>
            <person name="Griggs A."/>
            <person name="Gujja S."/>
            <person name="Hansen M."/>
            <person name="Howarth C."/>
            <person name="Imamovic A."/>
            <person name="Larimer J."/>
            <person name="McCowan C."/>
            <person name="Murphy C."/>
            <person name="Pearson M."/>
            <person name="Priest M."/>
            <person name="Roberts A."/>
            <person name="Saif S."/>
            <person name="Shea T."/>
            <person name="Sykes S."/>
            <person name="Wortman J."/>
            <person name="Nusbaum C."/>
            <person name="Birren B."/>
        </authorList>
    </citation>
    <scope>NUCLEOTIDE SEQUENCE [LARGE SCALE GENOMIC DNA]</scope>
    <source>
        <strain evidence="3">CBS 10117</strain>
    </source>
</reference>
<dbReference type="Gene3D" id="3.40.50.720">
    <property type="entry name" value="NAD(P)-binding Rossmann-like Domain"/>
    <property type="match status" value="1"/>
</dbReference>
<dbReference type="SUPFAM" id="SSF51735">
    <property type="entry name" value="NAD(P)-binding Rossmann-fold domains"/>
    <property type="match status" value="1"/>
</dbReference>
<evidence type="ECO:0000256" key="1">
    <source>
        <dbReference type="ARBA" id="ARBA00006484"/>
    </source>
</evidence>
<dbReference type="GO" id="GO:0016616">
    <property type="term" value="F:oxidoreductase activity, acting on the CH-OH group of donors, NAD or NADP as acceptor"/>
    <property type="evidence" value="ECO:0007669"/>
    <property type="project" value="TreeGrafter"/>
</dbReference>
<dbReference type="InterPro" id="IPR036291">
    <property type="entry name" value="NAD(P)-bd_dom_sf"/>
</dbReference>
<proteinExistence type="inferred from homology"/>
<dbReference type="STRING" id="1296121.A0A1A6A604"/>
<dbReference type="FunFam" id="3.40.50.720:FF:000084">
    <property type="entry name" value="Short-chain dehydrogenase reductase"/>
    <property type="match status" value="1"/>
</dbReference>
<dbReference type="PANTHER" id="PTHR42760:SF115">
    <property type="entry name" value="3-OXOACYL-[ACYL-CARRIER-PROTEIN] REDUCTASE FABG"/>
    <property type="match status" value="1"/>
</dbReference>
<name>A0A1A6A604_9TREE</name>
<accession>A0A1A6A604</accession>
<comment type="similarity">
    <text evidence="1">Belongs to the short-chain dehydrogenases/reductases (SDR) family.</text>
</comment>
<dbReference type="PRINTS" id="PR00080">
    <property type="entry name" value="SDRFAMILY"/>
</dbReference>
<dbReference type="PANTHER" id="PTHR42760">
    <property type="entry name" value="SHORT-CHAIN DEHYDROGENASES/REDUCTASES FAMILY MEMBER"/>
    <property type="match status" value="1"/>
</dbReference>
<evidence type="ECO:0000256" key="2">
    <source>
        <dbReference type="ARBA" id="ARBA00023002"/>
    </source>
</evidence>
<dbReference type="PRINTS" id="PR00081">
    <property type="entry name" value="GDHRDH"/>
</dbReference>
<organism evidence="3">
    <name type="scientific">Kwoniella dejecticola CBS 10117</name>
    <dbReference type="NCBI Taxonomy" id="1296121"/>
    <lineage>
        <taxon>Eukaryota</taxon>
        <taxon>Fungi</taxon>
        <taxon>Dikarya</taxon>
        <taxon>Basidiomycota</taxon>
        <taxon>Agaricomycotina</taxon>
        <taxon>Tremellomycetes</taxon>
        <taxon>Tremellales</taxon>
        <taxon>Cryptococcaceae</taxon>
        <taxon>Kwoniella</taxon>
    </lineage>
</organism>
<keyword evidence="2" id="KW-0560">Oxidoreductase</keyword>
<dbReference type="VEuPathDB" id="FungiDB:I303_04822"/>
<dbReference type="EMBL" id="KI894031">
    <property type="protein sequence ID" value="OBR85486.1"/>
    <property type="molecule type" value="Genomic_DNA"/>
</dbReference>
<sequence>MPVSIDYTGKIVFITGGGRGIGLAITAAFAKAGATVIVTYTSKDPKDVVKKISDEHGVPIHVYYCPGEDTARVNEVIELASKEVGEVDVVVPNAGVSLWRETVDMSDSELDWIMKTNLYAPITLCRGFVRHWLGMGAARILVVSSISGVVNMRPQRQMAYNVSKAGLTMACKSLAGEWAKYGVTINSISPGYVATDMIKDPPPGEGATWPKVWMRDTPVDRFAEASEIGQMVVLMCSQESSTFMTGHDLIIDGGFTTY</sequence>
<protein>
    <submittedName>
        <fullName evidence="3">2,4-dienoyl-CoA reductase</fullName>
    </submittedName>
</protein>